<sequence>MDNRPNTADSTNSDLRLTTISASCTGGSCPTIYQSDRGTLVVQGYAVSAARAGVNLPTGELLVEIPVELLTNAARNVS</sequence>
<evidence type="ECO:0000313" key="1">
    <source>
        <dbReference type="EMBL" id="REF99849.1"/>
    </source>
</evidence>
<reference evidence="1 2" key="1">
    <citation type="submission" date="2018-08" db="EMBL/GenBank/DDBJ databases">
        <title>Sequencing the genomes of 1000 actinobacteria strains.</title>
        <authorList>
            <person name="Klenk H.-P."/>
        </authorList>
    </citation>
    <scope>NUCLEOTIDE SEQUENCE [LARGE SCALE GENOMIC DNA]</scope>
    <source>
        <strain evidence="1 2">DSM 44099</strain>
    </source>
</reference>
<keyword evidence="2" id="KW-1185">Reference proteome</keyword>
<evidence type="ECO:0000313" key="2">
    <source>
        <dbReference type="Proteomes" id="UP000256913"/>
    </source>
</evidence>
<gene>
    <name evidence="1" type="ORF">DFJ67_5893</name>
</gene>
<dbReference type="RefSeq" id="WP_239097568.1">
    <property type="nucleotide sequence ID" value="NZ_BONB01000079.1"/>
</dbReference>
<dbReference type="Proteomes" id="UP000256913">
    <property type="component" value="Unassembled WGS sequence"/>
</dbReference>
<name>A0A3D9ZSI0_9ACTN</name>
<organism evidence="1 2">
    <name type="scientific">Asanoa ferruginea</name>
    <dbReference type="NCBI Taxonomy" id="53367"/>
    <lineage>
        <taxon>Bacteria</taxon>
        <taxon>Bacillati</taxon>
        <taxon>Actinomycetota</taxon>
        <taxon>Actinomycetes</taxon>
        <taxon>Micromonosporales</taxon>
        <taxon>Micromonosporaceae</taxon>
        <taxon>Asanoa</taxon>
    </lineage>
</organism>
<protein>
    <submittedName>
        <fullName evidence="1">Uncharacterized protein</fullName>
    </submittedName>
</protein>
<dbReference type="PROSITE" id="PS51257">
    <property type="entry name" value="PROKAR_LIPOPROTEIN"/>
    <property type="match status" value="1"/>
</dbReference>
<accession>A0A3D9ZSI0</accession>
<dbReference type="AlphaFoldDB" id="A0A3D9ZSI0"/>
<dbReference type="EMBL" id="QUMQ01000001">
    <property type="protein sequence ID" value="REF99849.1"/>
    <property type="molecule type" value="Genomic_DNA"/>
</dbReference>
<proteinExistence type="predicted"/>
<comment type="caution">
    <text evidence="1">The sequence shown here is derived from an EMBL/GenBank/DDBJ whole genome shotgun (WGS) entry which is preliminary data.</text>
</comment>